<dbReference type="GO" id="GO:0005576">
    <property type="term" value="C:extracellular region"/>
    <property type="evidence" value="ECO:0007669"/>
    <property type="project" value="UniProtKB-ARBA"/>
</dbReference>
<dbReference type="Gene3D" id="2.60.40.10">
    <property type="entry name" value="Immunoglobulins"/>
    <property type="match status" value="1"/>
</dbReference>
<reference evidence="5" key="1">
    <citation type="journal article" date="2022" name="bioRxiv">
        <title>Sequencing and chromosome-scale assembly of the giantPleurodeles waltlgenome.</title>
        <authorList>
            <person name="Brown T."/>
            <person name="Elewa A."/>
            <person name="Iarovenko S."/>
            <person name="Subramanian E."/>
            <person name="Araus A.J."/>
            <person name="Petzold A."/>
            <person name="Susuki M."/>
            <person name="Suzuki K.-i.T."/>
            <person name="Hayashi T."/>
            <person name="Toyoda A."/>
            <person name="Oliveira C."/>
            <person name="Osipova E."/>
            <person name="Leigh N.D."/>
            <person name="Simon A."/>
            <person name="Yun M.H."/>
        </authorList>
    </citation>
    <scope>NUCLEOTIDE SEQUENCE</scope>
    <source>
        <strain evidence="5">20211129_DDA</strain>
        <tissue evidence="5">Liver</tissue>
    </source>
</reference>
<name>A0AAV7QCY6_PLEWA</name>
<dbReference type="InterPro" id="IPR013106">
    <property type="entry name" value="Ig_V-set"/>
</dbReference>
<protein>
    <recommendedName>
        <fullName evidence="4">Immunoglobulin V-set domain-containing protein</fullName>
    </recommendedName>
</protein>
<dbReference type="Pfam" id="PF07686">
    <property type="entry name" value="V-set"/>
    <property type="match status" value="1"/>
</dbReference>
<proteinExistence type="predicted"/>
<sequence>CLLPVYTGAVWGRTSEALAVSGADLRGLWSLHHRSSKVWSIQWARQPPGKGFQWVGGVWHDGTIGYPQSLQSRCSVTRDTSKNQVYLQLRQMTADDQGTYHCAR</sequence>
<dbReference type="InterPro" id="IPR036179">
    <property type="entry name" value="Ig-like_dom_sf"/>
</dbReference>
<evidence type="ECO:0000256" key="3">
    <source>
        <dbReference type="ARBA" id="ARBA00043265"/>
    </source>
</evidence>
<dbReference type="EMBL" id="JANPWB010000010">
    <property type="protein sequence ID" value="KAJ1137452.1"/>
    <property type="molecule type" value="Genomic_DNA"/>
</dbReference>
<feature type="non-terminal residue" evidence="5">
    <location>
        <position position="1"/>
    </location>
</feature>
<dbReference type="GO" id="GO:0002250">
    <property type="term" value="P:adaptive immune response"/>
    <property type="evidence" value="ECO:0007669"/>
    <property type="project" value="UniProtKB-KW"/>
</dbReference>
<comment type="caution">
    <text evidence="5">The sequence shown here is derived from an EMBL/GenBank/DDBJ whole genome shotgun (WGS) entry which is preliminary data.</text>
</comment>
<dbReference type="AlphaFoldDB" id="A0AAV7QCY6"/>
<gene>
    <name evidence="5" type="ORF">NDU88_003850</name>
</gene>
<evidence type="ECO:0000313" key="5">
    <source>
        <dbReference type="EMBL" id="KAJ1137452.1"/>
    </source>
</evidence>
<keyword evidence="1" id="KW-0391">Immunity</keyword>
<evidence type="ECO:0000256" key="2">
    <source>
        <dbReference type="ARBA" id="ARBA00023130"/>
    </source>
</evidence>
<dbReference type="SUPFAM" id="SSF48726">
    <property type="entry name" value="Immunoglobulin"/>
    <property type="match status" value="1"/>
</dbReference>
<keyword evidence="2" id="KW-1064">Adaptive immunity</keyword>
<evidence type="ECO:0000313" key="6">
    <source>
        <dbReference type="Proteomes" id="UP001066276"/>
    </source>
</evidence>
<feature type="domain" description="Immunoglobulin V-set" evidence="4">
    <location>
        <begin position="30"/>
        <end position="104"/>
    </location>
</feature>
<dbReference type="InterPro" id="IPR013783">
    <property type="entry name" value="Ig-like_fold"/>
</dbReference>
<dbReference type="InterPro" id="IPR050199">
    <property type="entry name" value="IgHV"/>
</dbReference>
<evidence type="ECO:0000259" key="4">
    <source>
        <dbReference type="SMART" id="SM00406"/>
    </source>
</evidence>
<keyword evidence="6" id="KW-1185">Reference proteome</keyword>
<keyword evidence="3" id="KW-1280">Immunoglobulin</keyword>
<dbReference type="PANTHER" id="PTHR23266">
    <property type="entry name" value="IMMUNOGLOBULIN HEAVY CHAIN"/>
    <property type="match status" value="1"/>
</dbReference>
<dbReference type="GO" id="GO:0019814">
    <property type="term" value="C:immunoglobulin complex"/>
    <property type="evidence" value="ECO:0007669"/>
    <property type="project" value="UniProtKB-KW"/>
</dbReference>
<dbReference type="Proteomes" id="UP001066276">
    <property type="component" value="Chromosome 6"/>
</dbReference>
<evidence type="ECO:0000256" key="1">
    <source>
        <dbReference type="ARBA" id="ARBA00022859"/>
    </source>
</evidence>
<dbReference type="SMART" id="SM00406">
    <property type="entry name" value="IGv"/>
    <property type="match status" value="1"/>
</dbReference>
<organism evidence="5 6">
    <name type="scientific">Pleurodeles waltl</name>
    <name type="common">Iberian ribbed newt</name>
    <dbReference type="NCBI Taxonomy" id="8319"/>
    <lineage>
        <taxon>Eukaryota</taxon>
        <taxon>Metazoa</taxon>
        <taxon>Chordata</taxon>
        <taxon>Craniata</taxon>
        <taxon>Vertebrata</taxon>
        <taxon>Euteleostomi</taxon>
        <taxon>Amphibia</taxon>
        <taxon>Batrachia</taxon>
        <taxon>Caudata</taxon>
        <taxon>Salamandroidea</taxon>
        <taxon>Salamandridae</taxon>
        <taxon>Pleurodelinae</taxon>
        <taxon>Pleurodeles</taxon>
    </lineage>
</organism>
<feature type="non-terminal residue" evidence="5">
    <location>
        <position position="104"/>
    </location>
</feature>
<accession>A0AAV7QCY6</accession>